<proteinExistence type="inferred from homology"/>
<feature type="transmembrane region" description="Helical" evidence="28">
    <location>
        <begin position="497"/>
        <end position="525"/>
    </location>
</feature>
<accession>A0AAW0U1P1</accession>
<dbReference type="PRINTS" id="PR00463">
    <property type="entry name" value="EP450I"/>
</dbReference>
<evidence type="ECO:0000256" key="20">
    <source>
        <dbReference type="ARBA" id="ARBA00051320"/>
    </source>
</evidence>
<dbReference type="InterPro" id="IPR017972">
    <property type="entry name" value="Cyt_P450_CS"/>
</dbReference>
<keyword evidence="16" id="KW-0443">Lipid metabolism</keyword>
<keyword evidence="14 27" id="KW-0408">Iron</keyword>
<dbReference type="GO" id="GO:0102033">
    <property type="term" value="F:long-chain fatty acid omega-hydroxylase activity"/>
    <property type="evidence" value="ECO:0007669"/>
    <property type="project" value="UniProtKB-EC"/>
</dbReference>
<evidence type="ECO:0000256" key="16">
    <source>
        <dbReference type="ARBA" id="ARBA00023098"/>
    </source>
</evidence>
<evidence type="ECO:0000256" key="13">
    <source>
        <dbReference type="ARBA" id="ARBA00023002"/>
    </source>
</evidence>
<dbReference type="GO" id="GO:0008395">
    <property type="term" value="F:steroid hydroxylase activity"/>
    <property type="evidence" value="ECO:0007669"/>
    <property type="project" value="TreeGrafter"/>
</dbReference>
<gene>
    <name evidence="29" type="ORF">O3P69_006759</name>
</gene>
<comment type="caution">
    <text evidence="29">The sequence shown here is derived from an EMBL/GenBank/DDBJ whole genome shotgun (WGS) entry which is preliminary data.</text>
</comment>
<dbReference type="GO" id="GO:0005506">
    <property type="term" value="F:iron ion binding"/>
    <property type="evidence" value="ECO:0007669"/>
    <property type="project" value="InterPro"/>
</dbReference>
<keyword evidence="12 28" id="KW-1133">Transmembrane helix</keyword>
<dbReference type="Gene3D" id="1.10.630.10">
    <property type="entry name" value="Cytochrome P450"/>
    <property type="match status" value="2"/>
</dbReference>
<evidence type="ECO:0000256" key="1">
    <source>
        <dbReference type="ARBA" id="ARBA00001971"/>
    </source>
</evidence>
<keyword evidence="17" id="KW-0496">Mitochondrion</keyword>
<keyword evidence="8 27" id="KW-0479">Metal-binding</keyword>
<keyword evidence="9" id="KW-0999">Mitochondrion inner membrane</keyword>
<evidence type="ECO:0000256" key="4">
    <source>
        <dbReference type="ARBA" id="ARBA00004477"/>
    </source>
</evidence>
<comment type="catalytic activity">
    <reaction evidence="19">
        <text>(5Z,8Z,11Z,14Z)-eicosatetraenoate + reduced [NADPH--hemoprotein reductase] + O2 = 19-hydroxy-(5Z,8Z,11Z,14Z)-eicosatetraenoate + oxidized [NADPH--hemoprotein reductase] + H2O + H(+)</text>
        <dbReference type="Rhea" id="RHEA:39759"/>
        <dbReference type="Rhea" id="RHEA-COMP:11964"/>
        <dbReference type="Rhea" id="RHEA-COMP:11965"/>
        <dbReference type="ChEBI" id="CHEBI:15377"/>
        <dbReference type="ChEBI" id="CHEBI:15378"/>
        <dbReference type="ChEBI" id="CHEBI:15379"/>
        <dbReference type="ChEBI" id="CHEBI:32395"/>
        <dbReference type="ChEBI" id="CHEBI:57618"/>
        <dbReference type="ChEBI" id="CHEBI:58210"/>
        <dbReference type="ChEBI" id="CHEBI:76627"/>
    </reaction>
    <physiologicalReaction direction="left-to-right" evidence="19">
        <dbReference type="Rhea" id="RHEA:39760"/>
    </physiologicalReaction>
</comment>
<dbReference type="PANTHER" id="PTHR24300">
    <property type="entry name" value="CYTOCHROME P450 508A4-RELATED"/>
    <property type="match status" value="1"/>
</dbReference>
<comment type="catalytic activity">
    <reaction evidence="20">
        <text>(5Z,8Z,11Z,14Z)-eicosatetraenoate + reduced [NADPH--hemoprotein reductase] + O2 = 20-hydroxy-(5Z,8Z,11Z,14Z)-eicosatetraenoate + oxidized [NADPH--hemoprotein reductase] + H2O + H(+)</text>
        <dbReference type="Rhea" id="RHEA:39755"/>
        <dbReference type="Rhea" id="RHEA-COMP:11964"/>
        <dbReference type="Rhea" id="RHEA-COMP:11965"/>
        <dbReference type="ChEBI" id="CHEBI:15377"/>
        <dbReference type="ChEBI" id="CHEBI:15378"/>
        <dbReference type="ChEBI" id="CHEBI:15379"/>
        <dbReference type="ChEBI" id="CHEBI:32395"/>
        <dbReference type="ChEBI" id="CHEBI:57618"/>
        <dbReference type="ChEBI" id="CHEBI:58210"/>
        <dbReference type="ChEBI" id="CHEBI:76624"/>
    </reaction>
    <physiologicalReaction direction="left-to-right" evidence="20">
        <dbReference type="Rhea" id="RHEA:39756"/>
    </physiologicalReaction>
</comment>
<dbReference type="FunFam" id="1.10.630.10:FF:000017">
    <property type="entry name" value="cytochrome P450 2U1 isoform X1"/>
    <property type="match status" value="1"/>
</dbReference>
<evidence type="ECO:0000256" key="28">
    <source>
        <dbReference type="SAM" id="Phobius"/>
    </source>
</evidence>
<evidence type="ECO:0000256" key="14">
    <source>
        <dbReference type="ARBA" id="ARBA00023004"/>
    </source>
</evidence>
<name>A0AAW0U1P1_SCYPA</name>
<dbReference type="PRINTS" id="PR00385">
    <property type="entry name" value="P450"/>
</dbReference>
<feature type="transmembrane region" description="Helical" evidence="28">
    <location>
        <begin position="37"/>
        <end position="55"/>
    </location>
</feature>
<dbReference type="InterPro" id="IPR036396">
    <property type="entry name" value="Cyt_P450_sf"/>
</dbReference>
<keyword evidence="30" id="KW-1185">Reference proteome</keyword>
<evidence type="ECO:0000256" key="10">
    <source>
        <dbReference type="ARBA" id="ARBA00022824"/>
    </source>
</evidence>
<dbReference type="GO" id="GO:0006629">
    <property type="term" value="P:lipid metabolic process"/>
    <property type="evidence" value="ECO:0007669"/>
    <property type="project" value="UniProtKB-KW"/>
</dbReference>
<evidence type="ECO:0000256" key="24">
    <source>
        <dbReference type="ARBA" id="ARBA00066560"/>
    </source>
</evidence>
<dbReference type="PROSITE" id="PS00086">
    <property type="entry name" value="CYTOCHROME_P450"/>
    <property type="match status" value="2"/>
</dbReference>
<dbReference type="GO" id="GO:0005789">
    <property type="term" value="C:endoplasmic reticulum membrane"/>
    <property type="evidence" value="ECO:0007669"/>
    <property type="project" value="UniProtKB-SubCell"/>
</dbReference>
<evidence type="ECO:0000256" key="18">
    <source>
        <dbReference type="ARBA" id="ARBA00023136"/>
    </source>
</evidence>
<evidence type="ECO:0000256" key="17">
    <source>
        <dbReference type="ARBA" id="ARBA00023128"/>
    </source>
</evidence>
<dbReference type="AlphaFoldDB" id="A0AAW0U1P1"/>
<dbReference type="InterPro" id="IPR050182">
    <property type="entry name" value="Cytochrome_P450_fam2"/>
</dbReference>
<protein>
    <recommendedName>
        <fullName evidence="25">Cytochrome P450 2U1</fullName>
        <ecNumber evidence="24">1.14.14.80</ecNumber>
    </recommendedName>
    <alternativeName>
        <fullName evidence="26">Long-chain fatty acid omega-monooxygenase</fullName>
    </alternativeName>
</protein>
<keyword evidence="6 27" id="KW-0349">Heme</keyword>
<evidence type="ECO:0000256" key="9">
    <source>
        <dbReference type="ARBA" id="ARBA00022792"/>
    </source>
</evidence>
<feature type="transmembrane region" description="Helical" evidence="28">
    <location>
        <begin position="537"/>
        <end position="557"/>
    </location>
</feature>
<keyword evidence="7 28" id="KW-0812">Transmembrane</keyword>
<dbReference type="Pfam" id="PF00067">
    <property type="entry name" value="p450"/>
    <property type="match status" value="2"/>
</dbReference>
<comment type="cofactor">
    <cofactor evidence="1 27">
        <name>heme</name>
        <dbReference type="ChEBI" id="CHEBI:30413"/>
    </cofactor>
</comment>
<keyword evidence="11" id="KW-0492">Microsome</keyword>
<dbReference type="InterPro" id="IPR001128">
    <property type="entry name" value="Cyt_P450"/>
</dbReference>
<evidence type="ECO:0000256" key="12">
    <source>
        <dbReference type="ARBA" id="ARBA00022989"/>
    </source>
</evidence>
<dbReference type="EMBL" id="JARAKH010000020">
    <property type="protein sequence ID" value="KAK8393646.1"/>
    <property type="molecule type" value="Genomic_DNA"/>
</dbReference>
<evidence type="ECO:0000256" key="3">
    <source>
        <dbReference type="ARBA" id="ARBA00004448"/>
    </source>
</evidence>
<evidence type="ECO:0000256" key="7">
    <source>
        <dbReference type="ARBA" id="ARBA00022692"/>
    </source>
</evidence>
<keyword evidence="15" id="KW-0503">Monooxygenase</keyword>
<comment type="catalytic activity">
    <reaction evidence="22">
        <text>an omega-methyl-long-chain fatty acid + reduced [NADPH--hemoprotein reductase] + O2 = an omega-hydroxy-long-chain fatty acid + oxidized [NADPH--hemoprotein reductase] + H2O + H(+)</text>
        <dbReference type="Rhea" id="RHEA:56748"/>
        <dbReference type="Rhea" id="RHEA-COMP:11964"/>
        <dbReference type="Rhea" id="RHEA-COMP:11965"/>
        <dbReference type="ChEBI" id="CHEBI:15377"/>
        <dbReference type="ChEBI" id="CHEBI:15378"/>
        <dbReference type="ChEBI" id="CHEBI:15379"/>
        <dbReference type="ChEBI" id="CHEBI:57618"/>
        <dbReference type="ChEBI" id="CHEBI:58210"/>
        <dbReference type="ChEBI" id="CHEBI:140991"/>
        <dbReference type="ChEBI" id="CHEBI:140992"/>
        <dbReference type="EC" id="1.14.14.80"/>
    </reaction>
    <physiologicalReaction direction="left-to-right" evidence="22">
        <dbReference type="Rhea" id="RHEA:56749"/>
    </physiologicalReaction>
</comment>
<keyword evidence="10" id="KW-0256">Endoplasmic reticulum</keyword>
<evidence type="ECO:0000256" key="11">
    <source>
        <dbReference type="ARBA" id="ARBA00022848"/>
    </source>
</evidence>
<comment type="subcellular location">
    <subcellularLocation>
        <location evidence="4">Endoplasmic reticulum membrane</location>
        <topology evidence="4">Multi-pass membrane protein</topology>
    </subcellularLocation>
    <subcellularLocation>
        <location evidence="2">Microsome membrane</location>
        <topology evidence="2">Multi-pass membrane protein</topology>
    </subcellularLocation>
    <subcellularLocation>
        <location evidence="3">Mitochondrion inner membrane</location>
        <topology evidence="3">Multi-pass membrane protein</topology>
    </subcellularLocation>
</comment>
<evidence type="ECO:0000256" key="27">
    <source>
        <dbReference type="PIRSR" id="PIRSR602401-1"/>
    </source>
</evidence>
<dbReference type="Proteomes" id="UP001487740">
    <property type="component" value="Unassembled WGS sequence"/>
</dbReference>
<evidence type="ECO:0000256" key="6">
    <source>
        <dbReference type="ARBA" id="ARBA00022617"/>
    </source>
</evidence>
<dbReference type="GO" id="GO:0005743">
    <property type="term" value="C:mitochondrial inner membrane"/>
    <property type="evidence" value="ECO:0007669"/>
    <property type="project" value="UniProtKB-SubCell"/>
</dbReference>
<evidence type="ECO:0000256" key="8">
    <source>
        <dbReference type="ARBA" id="ARBA00022723"/>
    </source>
</evidence>
<evidence type="ECO:0000256" key="22">
    <source>
        <dbReference type="ARBA" id="ARBA00052378"/>
    </source>
</evidence>
<dbReference type="EC" id="1.14.14.80" evidence="24"/>
<evidence type="ECO:0000256" key="25">
    <source>
        <dbReference type="ARBA" id="ARBA00067282"/>
    </source>
</evidence>
<evidence type="ECO:0000256" key="23">
    <source>
        <dbReference type="ARBA" id="ARBA00058812"/>
    </source>
</evidence>
<dbReference type="FunFam" id="1.10.630.10:FF:000036">
    <property type="entry name" value="CYtochrome P450 family"/>
    <property type="match status" value="1"/>
</dbReference>
<keyword evidence="18 28" id="KW-0472">Membrane</keyword>
<comment type="function">
    <text evidence="23">A cytochrome P450 monooxygenase involved in the metabolism of arachidonic acid and its conjugates. Mechanistically, uses molecular oxygen inserting one oxygen atom into a substrate, and reducing the second into a water molecule, with two electrons provided by NADPH via cytochrome P450 reductase (CPR; NADPH-ferrihemoprotein reductase). Acts as an omega and omega-1 hydroxylase for arachidonic acid and possibly for other long chain fatty acids. May modulate the arachidonic acid signaling pathway and play a role in other fatty acid signaling processes. May down-regulate the biological activities of N-arachidonoyl-serotonin, an endocannabinoid that has anti-nociceptive effects through inhibition of fatty acid amide hydrolase FAAH, TRPV1 receptor and T-type calcium channels. Catalyzes C-2 oxidation of the indole ring of N-arachidonoyl-serotonin forming a less active product 2-oxo-N-arachidonoyl-serotonin.</text>
</comment>
<evidence type="ECO:0000313" key="30">
    <source>
        <dbReference type="Proteomes" id="UP001487740"/>
    </source>
</evidence>
<dbReference type="SUPFAM" id="SSF48264">
    <property type="entry name" value="Cytochrome P450"/>
    <property type="match status" value="2"/>
</dbReference>
<evidence type="ECO:0000256" key="15">
    <source>
        <dbReference type="ARBA" id="ARBA00023033"/>
    </source>
</evidence>
<sequence>MFPWGAGLVGAWLPTFLMVLFTTLLVLTVFGGRPKNFPPGLMILPVVGSLLSMPLGPSVEMLRGLRKKYGDISSFAIFGTRMVVVSGVSLMKEVNRIVTEGRSPGIGIIGSSGQVWQEQRRFMLHHLRDLGFGKSSYEPVMIEEIAELMDLITKEEGSPLEMRRLFNRSVINILWAMVMGQRYHYGDAKLEKLMVNLGQPADFNALTPAYHIPHLFKFMEYLPRHSSGYKFIRTLSDFLKKEIKDFMADEELRNGDNFTALFLKEIEKKENPNFNMDQLAGLVFDLFVAGMETTSSTLTAAVNLISKHPEVQRRMQEELDEVVGRDRLPTFSDVERLPYVQATINEVQRVLNLIKYSLPHQTNEDCKLCGYDIPKGTWLLTNLDDALRNSEYWKNATEFDPQNFLDEYGKYKKNNAFMPFGVGKRVCAGEPLARLELFLFITHLYQRFTFTLVEEHKSIVETNPMFNSPPEYSAIAKCRPIIQTSTNHNSRGMSSVLAWNAGLVGAWLPTFLLVLFTTLLLLSVLGRRPKNFPPGMMILPVVGSLLSMPFGPSVEILRGLRKKYGDIASFGIFGTRVVLVSGVSVMKEVFALRNTTDRPEMIFTTVRNRILTDGRTTEVGIGAVSGQLWQEQRRFLLHHLRDLGFGKSSYEPVMVEEISELMECMSKEKGRPLEMRRLFNRSVINILWAMVMGRRYPYGHVKLNKLIHSFVQPADFNILSPVQHIPHILKIMEYIPTEKEGLTKLRNILTFVKEEIKEFMADEELRNGDNFTALYLKEIEKKANPNFNMDQLMGVIFDLFVAGMETTSSTLTTAVNLIAKHPHVQRRVQEELDEVVGRNRLPSFSDMERLPYVQATIHEVQRVLSLAKFAVPHMTSEDCKLGGYDIPKGTWLMANLDDALKNSEYWKNAREFDPQNFLDENGKYKRNNAFMPFGVGKRACAGEPLARLELFLFFTHLFQRFTFTLVEEQKPIIETNPTFNAAPEYTASVKCRPK</sequence>
<dbReference type="PANTHER" id="PTHR24300:SF397">
    <property type="entry name" value="CYTOCHROME P450 2U1"/>
    <property type="match status" value="1"/>
</dbReference>
<dbReference type="InterPro" id="IPR002401">
    <property type="entry name" value="Cyt_P450_E_grp-I"/>
</dbReference>
<comment type="catalytic activity">
    <reaction evidence="21">
        <text>N-[(5Z,8Z,11Z,14Z)-eicosatetraenoyl]-serotonin + reduced [NADPH--hemoprotein reductase] + O2 = 2-oxo-N-[(5Z,8Z,11Z,14Z)-eicosatetraenoyl]-serotonin + oxidized [NADPH--hemoprotein reductase] + H2O + H(+)</text>
        <dbReference type="Rhea" id="RHEA:50296"/>
        <dbReference type="Rhea" id="RHEA-COMP:11964"/>
        <dbReference type="Rhea" id="RHEA-COMP:11965"/>
        <dbReference type="ChEBI" id="CHEBI:15377"/>
        <dbReference type="ChEBI" id="CHEBI:15378"/>
        <dbReference type="ChEBI" id="CHEBI:15379"/>
        <dbReference type="ChEBI" id="CHEBI:57618"/>
        <dbReference type="ChEBI" id="CHEBI:58210"/>
        <dbReference type="ChEBI" id="CHEBI:132255"/>
        <dbReference type="ChEBI" id="CHEBI:132256"/>
    </reaction>
    <physiologicalReaction direction="left-to-right" evidence="21">
        <dbReference type="Rhea" id="RHEA:50297"/>
    </physiologicalReaction>
</comment>
<feature type="binding site" description="axial binding residue" evidence="27">
    <location>
        <position position="940"/>
    </location>
    <ligand>
        <name>heme</name>
        <dbReference type="ChEBI" id="CHEBI:30413"/>
    </ligand>
    <ligandPart>
        <name>Fe</name>
        <dbReference type="ChEBI" id="CHEBI:18248"/>
    </ligandPart>
</feature>
<keyword evidence="13" id="KW-0560">Oxidoreductase</keyword>
<feature type="transmembrane region" description="Helical" evidence="28">
    <location>
        <begin position="12"/>
        <end position="30"/>
    </location>
</feature>
<organism evidence="29 30">
    <name type="scientific">Scylla paramamosain</name>
    <name type="common">Mud crab</name>
    <dbReference type="NCBI Taxonomy" id="85552"/>
    <lineage>
        <taxon>Eukaryota</taxon>
        <taxon>Metazoa</taxon>
        <taxon>Ecdysozoa</taxon>
        <taxon>Arthropoda</taxon>
        <taxon>Crustacea</taxon>
        <taxon>Multicrustacea</taxon>
        <taxon>Malacostraca</taxon>
        <taxon>Eumalacostraca</taxon>
        <taxon>Eucarida</taxon>
        <taxon>Decapoda</taxon>
        <taxon>Pleocyemata</taxon>
        <taxon>Brachyura</taxon>
        <taxon>Eubrachyura</taxon>
        <taxon>Portunoidea</taxon>
        <taxon>Portunidae</taxon>
        <taxon>Portuninae</taxon>
        <taxon>Scylla</taxon>
    </lineage>
</organism>
<dbReference type="GO" id="GO:0020037">
    <property type="term" value="F:heme binding"/>
    <property type="evidence" value="ECO:0007669"/>
    <property type="project" value="InterPro"/>
</dbReference>
<evidence type="ECO:0000256" key="26">
    <source>
        <dbReference type="ARBA" id="ARBA00079181"/>
    </source>
</evidence>
<dbReference type="GO" id="GO:0006805">
    <property type="term" value="P:xenobiotic metabolic process"/>
    <property type="evidence" value="ECO:0007669"/>
    <property type="project" value="TreeGrafter"/>
</dbReference>
<evidence type="ECO:0000256" key="5">
    <source>
        <dbReference type="ARBA" id="ARBA00010617"/>
    </source>
</evidence>
<evidence type="ECO:0000256" key="19">
    <source>
        <dbReference type="ARBA" id="ARBA00049206"/>
    </source>
</evidence>
<evidence type="ECO:0000313" key="29">
    <source>
        <dbReference type="EMBL" id="KAK8393646.1"/>
    </source>
</evidence>
<evidence type="ECO:0000256" key="2">
    <source>
        <dbReference type="ARBA" id="ARBA00004154"/>
    </source>
</evidence>
<evidence type="ECO:0000256" key="21">
    <source>
        <dbReference type="ARBA" id="ARBA00052159"/>
    </source>
</evidence>
<comment type="similarity">
    <text evidence="5">Belongs to the cytochrome P450 family.</text>
</comment>
<dbReference type="GO" id="GO:0006082">
    <property type="term" value="P:organic acid metabolic process"/>
    <property type="evidence" value="ECO:0007669"/>
    <property type="project" value="TreeGrafter"/>
</dbReference>
<reference evidence="29 30" key="1">
    <citation type="submission" date="2023-03" db="EMBL/GenBank/DDBJ databases">
        <title>High-quality genome of Scylla paramamosain provides insights in environmental adaptation.</title>
        <authorList>
            <person name="Zhang L."/>
        </authorList>
    </citation>
    <scope>NUCLEOTIDE SEQUENCE [LARGE SCALE GENOMIC DNA]</scope>
    <source>
        <strain evidence="29">LZ_2023a</strain>
        <tissue evidence="29">Muscle</tissue>
    </source>
</reference>